<feature type="domain" description="DUF6534" evidence="3">
    <location>
        <begin position="164"/>
        <end position="249"/>
    </location>
</feature>
<feature type="transmembrane region" description="Helical" evidence="2">
    <location>
        <begin position="47"/>
        <end position="68"/>
    </location>
</feature>
<feature type="region of interest" description="Disordered" evidence="1">
    <location>
        <begin position="249"/>
        <end position="276"/>
    </location>
</feature>
<dbReference type="OMA" id="LWLASEC"/>
<dbReference type="InterPro" id="IPR045339">
    <property type="entry name" value="DUF6534"/>
</dbReference>
<dbReference type="Proteomes" id="UP000053558">
    <property type="component" value="Unassembled WGS sequence"/>
</dbReference>
<feature type="transmembrane region" description="Helical" evidence="2">
    <location>
        <begin position="120"/>
        <end position="143"/>
    </location>
</feature>
<evidence type="ECO:0000259" key="3">
    <source>
        <dbReference type="Pfam" id="PF20152"/>
    </source>
</evidence>
<protein>
    <recommendedName>
        <fullName evidence="3">DUF6534 domain-containing protein</fullName>
    </recommendedName>
</protein>
<feature type="transmembrane region" description="Helical" evidence="2">
    <location>
        <begin position="12"/>
        <end position="35"/>
    </location>
</feature>
<evidence type="ECO:0000313" key="5">
    <source>
        <dbReference type="Proteomes" id="UP000053558"/>
    </source>
</evidence>
<evidence type="ECO:0000256" key="1">
    <source>
        <dbReference type="SAM" id="MobiDB-lite"/>
    </source>
</evidence>
<dbReference type="GeneID" id="19198246"/>
<dbReference type="PANTHER" id="PTHR40465:SF1">
    <property type="entry name" value="DUF6534 DOMAIN-CONTAINING PROTEIN"/>
    <property type="match status" value="1"/>
</dbReference>
<dbReference type="RefSeq" id="XP_007766221.1">
    <property type="nucleotide sequence ID" value="XM_007768031.1"/>
</dbReference>
<dbReference type="AlphaFoldDB" id="A0A5M3MZF7"/>
<evidence type="ECO:0000256" key="2">
    <source>
        <dbReference type="SAM" id="Phobius"/>
    </source>
</evidence>
<dbReference type="Pfam" id="PF20152">
    <property type="entry name" value="DUF6534"/>
    <property type="match status" value="1"/>
</dbReference>
<gene>
    <name evidence="4" type="ORF">CONPUDRAFT_100731</name>
</gene>
<keyword evidence="5" id="KW-1185">Reference proteome</keyword>
<dbReference type="EMBL" id="JH711575">
    <property type="protein sequence ID" value="EIW84553.1"/>
    <property type="molecule type" value="Genomic_DNA"/>
</dbReference>
<dbReference type="KEGG" id="cput:CONPUDRAFT_100731"/>
<feature type="transmembrane region" description="Helical" evidence="2">
    <location>
        <begin position="205"/>
        <end position="229"/>
    </location>
</feature>
<feature type="region of interest" description="Disordered" evidence="1">
    <location>
        <begin position="326"/>
        <end position="347"/>
    </location>
</feature>
<name>A0A5M3MZF7_CONPW</name>
<comment type="caution">
    <text evidence="4">The sequence shown here is derived from an EMBL/GenBank/DDBJ whole genome shotgun (WGS) entry which is preliminary data.</text>
</comment>
<accession>A0A5M3MZF7</accession>
<reference evidence="5" key="1">
    <citation type="journal article" date="2012" name="Science">
        <title>The Paleozoic origin of enzymatic lignin decomposition reconstructed from 31 fungal genomes.</title>
        <authorList>
            <person name="Floudas D."/>
            <person name="Binder M."/>
            <person name="Riley R."/>
            <person name="Barry K."/>
            <person name="Blanchette R.A."/>
            <person name="Henrissat B."/>
            <person name="Martinez A.T."/>
            <person name="Otillar R."/>
            <person name="Spatafora J.W."/>
            <person name="Yadav J.S."/>
            <person name="Aerts A."/>
            <person name="Benoit I."/>
            <person name="Boyd A."/>
            <person name="Carlson A."/>
            <person name="Copeland A."/>
            <person name="Coutinho P.M."/>
            <person name="de Vries R.P."/>
            <person name="Ferreira P."/>
            <person name="Findley K."/>
            <person name="Foster B."/>
            <person name="Gaskell J."/>
            <person name="Glotzer D."/>
            <person name="Gorecki P."/>
            <person name="Heitman J."/>
            <person name="Hesse C."/>
            <person name="Hori C."/>
            <person name="Igarashi K."/>
            <person name="Jurgens J.A."/>
            <person name="Kallen N."/>
            <person name="Kersten P."/>
            <person name="Kohler A."/>
            <person name="Kuees U."/>
            <person name="Kumar T.K.A."/>
            <person name="Kuo A."/>
            <person name="LaButti K."/>
            <person name="Larrondo L.F."/>
            <person name="Lindquist E."/>
            <person name="Ling A."/>
            <person name="Lombard V."/>
            <person name="Lucas S."/>
            <person name="Lundell T."/>
            <person name="Martin R."/>
            <person name="McLaughlin D.J."/>
            <person name="Morgenstern I."/>
            <person name="Morin E."/>
            <person name="Murat C."/>
            <person name="Nagy L.G."/>
            <person name="Nolan M."/>
            <person name="Ohm R.A."/>
            <person name="Patyshakuliyeva A."/>
            <person name="Rokas A."/>
            <person name="Ruiz-Duenas F.J."/>
            <person name="Sabat G."/>
            <person name="Salamov A."/>
            <person name="Samejima M."/>
            <person name="Schmutz J."/>
            <person name="Slot J.C."/>
            <person name="St John F."/>
            <person name="Stenlid J."/>
            <person name="Sun H."/>
            <person name="Sun S."/>
            <person name="Syed K."/>
            <person name="Tsang A."/>
            <person name="Wiebenga A."/>
            <person name="Young D."/>
            <person name="Pisabarro A."/>
            <person name="Eastwood D.C."/>
            <person name="Martin F."/>
            <person name="Cullen D."/>
            <person name="Grigoriev I.V."/>
            <person name="Hibbett D.S."/>
        </authorList>
    </citation>
    <scope>NUCLEOTIDE SEQUENCE [LARGE SCALE GENOMIC DNA]</scope>
    <source>
        <strain evidence="5">RWD-64-598 SS2</strain>
    </source>
</reference>
<feature type="compositionally biased region" description="Polar residues" evidence="1">
    <location>
        <begin position="254"/>
        <end position="264"/>
    </location>
</feature>
<keyword evidence="2" id="KW-0812">Transmembrane</keyword>
<feature type="transmembrane region" description="Helical" evidence="2">
    <location>
        <begin position="88"/>
        <end position="108"/>
    </location>
</feature>
<feature type="transmembrane region" description="Helical" evidence="2">
    <location>
        <begin position="155"/>
        <end position="176"/>
    </location>
</feature>
<keyword evidence="2" id="KW-1133">Transmembrane helix</keyword>
<keyword evidence="2" id="KW-0472">Membrane</keyword>
<proteinExistence type="predicted"/>
<organism evidence="4 5">
    <name type="scientific">Coniophora puteana (strain RWD-64-598)</name>
    <name type="common">Brown rot fungus</name>
    <dbReference type="NCBI Taxonomy" id="741705"/>
    <lineage>
        <taxon>Eukaryota</taxon>
        <taxon>Fungi</taxon>
        <taxon>Dikarya</taxon>
        <taxon>Basidiomycota</taxon>
        <taxon>Agaricomycotina</taxon>
        <taxon>Agaricomycetes</taxon>
        <taxon>Agaricomycetidae</taxon>
        <taxon>Boletales</taxon>
        <taxon>Coniophorineae</taxon>
        <taxon>Coniophoraceae</taxon>
        <taxon>Coniophora</taxon>
    </lineage>
</organism>
<dbReference type="OrthoDB" id="3265526at2759"/>
<evidence type="ECO:0000313" key="4">
    <source>
        <dbReference type="EMBL" id="EIW84553.1"/>
    </source>
</evidence>
<sequence>MAQTIAELIQGPFFIGVMINILLLGVLLLQVYLYFSSYKKDKFWMKFFIWVLFIMDIVNTVFLVIYVYGRLIVDFGNETTIATENWVFSIDPISAGIITAMVQCFFAWRVKVITNNIWGVLAICICALGNFTGALASCIYSTFRTSFLEFQTFENVVIVWLAASALGDIIIATVLVKHLRSLRTGFAATDDIVNKVIRLTLQTGLLTAICASINLIIFCADTSGVYLIFNIPLPKLYTNSLMSSLNSRKGGGFDSSQRSGSAQMLSGGRAGQAQSGPQVVVSVESHELKEVSSPAAADIKHGRGSDEAIAPFGGVASGYSVHPFANPQGGQQWNTGKPAGFGDSVAV</sequence>
<dbReference type="PANTHER" id="PTHR40465">
    <property type="entry name" value="CHROMOSOME 1, WHOLE GENOME SHOTGUN SEQUENCE"/>
    <property type="match status" value="1"/>
</dbReference>